<evidence type="ECO:0000313" key="3">
    <source>
        <dbReference type="Proteomes" id="UP000076532"/>
    </source>
</evidence>
<dbReference type="EMBL" id="KV417678">
    <property type="protein sequence ID" value="KZP10547.1"/>
    <property type="molecule type" value="Genomic_DNA"/>
</dbReference>
<dbReference type="OrthoDB" id="444848at2759"/>
<evidence type="ECO:0000256" key="1">
    <source>
        <dbReference type="SAM" id="Coils"/>
    </source>
</evidence>
<dbReference type="STRING" id="436010.A0A165ZG51"/>
<gene>
    <name evidence="2" type="ORF">FIBSPDRAFT_682714</name>
</gene>
<reference evidence="2 3" key="1">
    <citation type="journal article" date="2016" name="Mol. Biol. Evol.">
        <title>Comparative Genomics of Early-Diverging Mushroom-Forming Fungi Provides Insights into the Origins of Lignocellulose Decay Capabilities.</title>
        <authorList>
            <person name="Nagy L.G."/>
            <person name="Riley R."/>
            <person name="Tritt A."/>
            <person name="Adam C."/>
            <person name="Daum C."/>
            <person name="Floudas D."/>
            <person name="Sun H."/>
            <person name="Yadav J.S."/>
            <person name="Pangilinan J."/>
            <person name="Larsson K.H."/>
            <person name="Matsuura K."/>
            <person name="Barry K."/>
            <person name="Labutti K."/>
            <person name="Kuo R."/>
            <person name="Ohm R.A."/>
            <person name="Bhattacharya S.S."/>
            <person name="Shirouzu T."/>
            <person name="Yoshinaga Y."/>
            <person name="Martin F.M."/>
            <person name="Grigoriev I.V."/>
            <person name="Hibbett D.S."/>
        </authorList>
    </citation>
    <scope>NUCLEOTIDE SEQUENCE [LARGE SCALE GENOMIC DNA]</scope>
    <source>
        <strain evidence="2 3">CBS 109695</strain>
    </source>
</reference>
<feature type="non-terminal residue" evidence="2">
    <location>
        <position position="1"/>
    </location>
</feature>
<dbReference type="GO" id="GO:0003676">
    <property type="term" value="F:nucleic acid binding"/>
    <property type="evidence" value="ECO:0007669"/>
    <property type="project" value="InterPro"/>
</dbReference>
<dbReference type="SUPFAM" id="SSF53098">
    <property type="entry name" value="Ribonuclease H-like"/>
    <property type="match status" value="1"/>
</dbReference>
<dbReference type="Gene3D" id="3.30.420.10">
    <property type="entry name" value="Ribonuclease H-like superfamily/Ribonuclease H"/>
    <property type="match status" value="1"/>
</dbReference>
<dbReference type="PANTHER" id="PTHR37984:SF5">
    <property type="entry name" value="PROTEIN NYNRIN-LIKE"/>
    <property type="match status" value="1"/>
</dbReference>
<proteinExistence type="predicted"/>
<keyword evidence="3" id="KW-1185">Reference proteome</keyword>
<name>A0A165ZG51_9AGAM</name>
<dbReference type="AlphaFoldDB" id="A0A165ZG51"/>
<dbReference type="Proteomes" id="UP000076532">
    <property type="component" value="Unassembled WGS sequence"/>
</dbReference>
<feature type="coiled-coil region" evidence="1">
    <location>
        <begin position="105"/>
        <end position="135"/>
    </location>
</feature>
<feature type="non-terminal residue" evidence="2">
    <location>
        <position position="242"/>
    </location>
</feature>
<sequence length="242" mass="27972">GAFAILIRRLGIPHVRISSYNSRANGVVERGHFTIRESIVKACKHDMENWRRKVPLAFFADRISVSKVTGYSAYYLLHGEHPLLPLDLCDMSFLVHGFTSGMSSADLLALRIRQLERHEEDLENAAAILRKARFRSKAQFEKRFERKLRHKFYQPGDLVIVRNSKIEVTLNKKHQPRYLGPFEVDRRTKGGSYVLKELDGTFIRKGVAAFRLYPYIDRNSPVLEHLSPKDEAFIDTDSNEEE</sequence>
<dbReference type="InterPro" id="IPR050951">
    <property type="entry name" value="Retrovirus_Pol_polyprotein"/>
</dbReference>
<dbReference type="PANTHER" id="PTHR37984">
    <property type="entry name" value="PROTEIN CBG26694"/>
    <property type="match status" value="1"/>
</dbReference>
<keyword evidence="1" id="KW-0175">Coiled coil</keyword>
<organism evidence="2 3">
    <name type="scientific">Athelia psychrophila</name>
    <dbReference type="NCBI Taxonomy" id="1759441"/>
    <lineage>
        <taxon>Eukaryota</taxon>
        <taxon>Fungi</taxon>
        <taxon>Dikarya</taxon>
        <taxon>Basidiomycota</taxon>
        <taxon>Agaricomycotina</taxon>
        <taxon>Agaricomycetes</taxon>
        <taxon>Agaricomycetidae</taxon>
        <taxon>Atheliales</taxon>
        <taxon>Atheliaceae</taxon>
        <taxon>Athelia</taxon>
    </lineage>
</organism>
<dbReference type="InterPro" id="IPR012337">
    <property type="entry name" value="RNaseH-like_sf"/>
</dbReference>
<evidence type="ECO:0000313" key="2">
    <source>
        <dbReference type="EMBL" id="KZP10547.1"/>
    </source>
</evidence>
<dbReference type="InterPro" id="IPR036397">
    <property type="entry name" value="RNaseH_sf"/>
</dbReference>
<accession>A0A165ZG51</accession>
<protein>
    <recommendedName>
        <fullName evidence="4">Integrase catalytic domain-containing protein</fullName>
    </recommendedName>
</protein>
<evidence type="ECO:0008006" key="4">
    <source>
        <dbReference type="Google" id="ProtNLM"/>
    </source>
</evidence>